<dbReference type="EMBL" id="QHLQ01000002">
    <property type="protein sequence ID" value="NIZ59943.1"/>
    <property type="molecule type" value="Genomic_DNA"/>
</dbReference>
<feature type="domain" description="Phospholipase/carboxylesterase/thioesterase" evidence="3">
    <location>
        <begin position="47"/>
        <end position="199"/>
    </location>
</feature>
<dbReference type="InterPro" id="IPR029058">
    <property type="entry name" value="AB_hydrolase_fold"/>
</dbReference>
<evidence type="ECO:0000313" key="5">
    <source>
        <dbReference type="Proteomes" id="UP001429564"/>
    </source>
</evidence>
<dbReference type="InterPro" id="IPR003140">
    <property type="entry name" value="PLipase/COase/thioEstase"/>
</dbReference>
<proteinExistence type="predicted"/>
<evidence type="ECO:0000259" key="3">
    <source>
        <dbReference type="Pfam" id="PF02230"/>
    </source>
</evidence>
<dbReference type="SUPFAM" id="SSF53474">
    <property type="entry name" value="alpha/beta-Hydrolases"/>
    <property type="match status" value="1"/>
</dbReference>
<dbReference type="Pfam" id="PF02230">
    <property type="entry name" value="Abhydrolase_2"/>
    <property type="match status" value="1"/>
</dbReference>
<reference evidence="4 5" key="1">
    <citation type="submission" date="2018-05" db="EMBL/GenBank/DDBJ databases">
        <authorList>
            <person name="Zhang Y.-J."/>
        </authorList>
    </citation>
    <scope>NUCLEOTIDE SEQUENCE [LARGE SCALE GENOMIC DNA]</scope>
    <source>
        <strain evidence="4 5">CY04</strain>
    </source>
</reference>
<keyword evidence="5" id="KW-1185">Reference proteome</keyword>
<gene>
    <name evidence="4" type="ORF">DL239_03010</name>
</gene>
<name>A0ABX0W3L8_9RHOB</name>
<dbReference type="PANTHER" id="PTHR43037">
    <property type="entry name" value="UNNAMED PRODUCT-RELATED"/>
    <property type="match status" value="1"/>
</dbReference>
<keyword evidence="2" id="KW-0378">Hydrolase</keyword>
<dbReference type="Gene3D" id="3.40.50.1820">
    <property type="entry name" value="alpha/beta hydrolase"/>
    <property type="match status" value="1"/>
</dbReference>
<keyword evidence="1" id="KW-0732">Signal</keyword>
<evidence type="ECO:0000313" key="4">
    <source>
        <dbReference type="EMBL" id="NIZ59943.1"/>
    </source>
</evidence>
<evidence type="ECO:0000256" key="2">
    <source>
        <dbReference type="ARBA" id="ARBA00022801"/>
    </source>
</evidence>
<dbReference type="PANTHER" id="PTHR43037:SF5">
    <property type="entry name" value="FERULOYL ESTERASE"/>
    <property type="match status" value="1"/>
</dbReference>
<dbReference type="InterPro" id="IPR050955">
    <property type="entry name" value="Plant_Biomass_Hydrol_Est"/>
</dbReference>
<protein>
    <submittedName>
        <fullName evidence="4">Polyhydroxybutyrate depolymerase</fullName>
    </submittedName>
</protein>
<accession>A0ABX0W3L8</accession>
<evidence type="ECO:0000256" key="1">
    <source>
        <dbReference type="ARBA" id="ARBA00022729"/>
    </source>
</evidence>
<sequence>MSRSGVLATALIGGIVSLWGGAGHAGCDGSTDPCEISSGEYHISLPENPQQQPVPVVVFLHGYGGSGAGTMKNTRMVEALKSRGYAVIAPNATLRRNGNRSWVFDPGWEGRDEPAFLREVMADASDRFGVSQQDTILAGFSAGAFMVNYLACAHPDDFAAYAPVAGGFWRPQPESCAGPVRLFHAHGWGDKTVPLEGRYLGDKQFQQGDIYAGLELWRQTNGCDTHAPNKTWQDQNNLRRRWDCGEGADIEFMLFPGGHTVPKGWSDVMLDWFEAGM</sequence>
<organism evidence="4 5">
    <name type="scientific">Parasedimentitalea denitrificans</name>
    <dbReference type="NCBI Taxonomy" id="2211118"/>
    <lineage>
        <taxon>Bacteria</taxon>
        <taxon>Pseudomonadati</taxon>
        <taxon>Pseudomonadota</taxon>
        <taxon>Alphaproteobacteria</taxon>
        <taxon>Rhodobacterales</taxon>
        <taxon>Paracoccaceae</taxon>
        <taxon>Parasedimentitalea</taxon>
    </lineage>
</organism>
<dbReference type="RefSeq" id="WP_167682146.1">
    <property type="nucleotide sequence ID" value="NZ_QHLQ01000002.1"/>
</dbReference>
<comment type="caution">
    <text evidence="4">The sequence shown here is derived from an EMBL/GenBank/DDBJ whole genome shotgun (WGS) entry which is preliminary data.</text>
</comment>
<dbReference type="Proteomes" id="UP001429564">
    <property type="component" value="Unassembled WGS sequence"/>
</dbReference>